<dbReference type="PANTHER" id="PTHR14519:SF5">
    <property type="entry name" value="VITAMIN K EPOXIDE REDUCTASE COMPLEX SUBUNIT 1-LIKE PROTEIN 1"/>
    <property type="match status" value="1"/>
</dbReference>
<dbReference type="EMBL" id="CAJNNW010027010">
    <property type="protein sequence ID" value="CAE8689092.1"/>
    <property type="molecule type" value="Genomic_DNA"/>
</dbReference>
<evidence type="ECO:0000256" key="11">
    <source>
        <dbReference type="ARBA" id="ARBA00023284"/>
    </source>
</evidence>
<name>A0A813JXT1_POLGL</name>
<feature type="transmembrane region" description="Helical" evidence="12">
    <location>
        <begin position="105"/>
        <end position="127"/>
    </location>
</feature>
<evidence type="ECO:0000313" key="15">
    <source>
        <dbReference type="Proteomes" id="UP000626109"/>
    </source>
</evidence>
<dbReference type="PANTHER" id="PTHR14519">
    <property type="entry name" value="VITAMIN K EPOXIDE REDUCTASE COMPLEX, SUBUNIT 1"/>
    <property type="match status" value="1"/>
</dbReference>
<dbReference type="Gene3D" id="1.20.1440.130">
    <property type="entry name" value="VKOR domain"/>
    <property type="match status" value="1"/>
</dbReference>
<reference evidence="14" key="1">
    <citation type="submission" date="2021-02" db="EMBL/GenBank/DDBJ databases">
        <authorList>
            <person name="Dougan E. K."/>
            <person name="Rhodes N."/>
            <person name="Thang M."/>
            <person name="Chan C."/>
        </authorList>
    </citation>
    <scope>NUCLEOTIDE SEQUENCE</scope>
</reference>
<evidence type="ECO:0000256" key="4">
    <source>
        <dbReference type="ARBA" id="ARBA00022692"/>
    </source>
</evidence>
<sequence length="166" mass="18299">MAAPRRLLVLELFVLLGIALSIYTIYVESQINQTPGYVASCDFGSWSSCSKVFTSSYSHILSHWGLVEKHSPLDLSLPQLAIPFFLVLMFYPVARKKSQYAPAAYLCIGVASLGFNIYLACVLKFILKEFCIICASTYVINISCQSCVFLDFRASRAAAADAKKAS</sequence>
<evidence type="ECO:0000259" key="13">
    <source>
        <dbReference type="SMART" id="SM00756"/>
    </source>
</evidence>
<dbReference type="InterPro" id="IPR012932">
    <property type="entry name" value="VKOR"/>
</dbReference>
<organism evidence="14 15">
    <name type="scientific">Polarella glacialis</name>
    <name type="common">Dinoflagellate</name>
    <dbReference type="NCBI Taxonomy" id="89957"/>
    <lineage>
        <taxon>Eukaryota</taxon>
        <taxon>Sar</taxon>
        <taxon>Alveolata</taxon>
        <taxon>Dinophyceae</taxon>
        <taxon>Suessiales</taxon>
        <taxon>Suessiaceae</taxon>
        <taxon>Polarella</taxon>
    </lineage>
</organism>
<protein>
    <recommendedName>
        <fullName evidence="3">vitamin-K-epoxide reductase (warfarin-sensitive)</fullName>
        <ecNumber evidence="3">1.17.4.4</ecNumber>
    </recommendedName>
</protein>
<keyword evidence="11" id="KW-0676">Redox-active center</keyword>
<evidence type="ECO:0000256" key="2">
    <source>
        <dbReference type="ARBA" id="ARBA00006214"/>
    </source>
</evidence>
<gene>
    <name evidence="14" type="ORF">PGLA2088_LOCUS26313</name>
</gene>
<dbReference type="GO" id="GO:0047057">
    <property type="term" value="F:vitamin-K-epoxide reductase (warfarin-sensitive) activity"/>
    <property type="evidence" value="ECO:0007669"/>
    <property type="project" value="UniProtKB-EC"/>
</dbReference>
<dbReference type="GO" id="GO:0005789">
    <property type="term" value="C:endoplasmic reticulum membrane"/>
    <property type="evidence" value="ECO:0007669"/>
    <property type="project" value="UniProtKB-SubCell"/>
</dbReference>
<dbReference type="CDD" id="cd12917">
    <property type="entry name" value="VKOR_euk"/>
    <property type="match status" value="1"/>
</dbReference>
<evidence type="ECO:0000256" key="9">
    <source>
        <dbReference type="ARBA" id="ARBA00023136"/>
    </source>
</evidence>
<keyword evidence="4 12" id="KW-0812">Transmembrane</keyword>
<comment type="similarity">
    <text evidence="2">Belongs to the VKOR family.</text>
</comment>
<accession>A0A813JXT1</accession>
<evidence type="ECO:0000256" key="8">
    <source>
        <dbReference type="ARBA" id="ARBA00023002"/>
    </source>
</evidence>
<keyword evidence="5" id="KW-0874">Quinone</keyword>
<keyword evidence="9 12" id="KW-0472">Membrane</keyword>
<dbReference type="GO" id="GO:0048038">
    <property type="term" value="F:quinone binding"/>
    <property type="evidence" value="ECO:0007669"/>
    <property type="project" value="UniProtKB-KW"/>
</dbReference>
<dbReference type="AlphaFoldDB" id="A0A813JXT1"/>
<evidence type="ECO:0000256" key="7">
    <source>
        <dbReference type="ARBA" id="ARBA00022989"/>
    </source>
</evidence>
<dbReference type="Pfam" id="PF07884">
    <property type="entry name" value="VKOR"/>
    <property type="match status" value="1"/>
</dbReference>
<dbReference type="Proteomes" id="UP000626109">
    <property type="component" value="Unassembled WGS sequence"/>
</dbReference>
<evidence type="ECO:0000256" key="3">
    <source>
        <dbReference type="ARBA" id="ARBA00012278"/>
    </source>
</evidence>
<evidence type="ECO:0000256" key="10">
    <source>
        <dbReference type="ARBA" id="ARBA00023157"/>
    </source>
</evidence>
<evidence type="ECO:0000256" key="1">
    <source>
        <dbReference type="ARBA" id="ARBA00004477"/>
    </source>
</evidence>
<evidence type="ECO:0000256" key="5">
    <source>
        <dbReference type="ARBA" id="ARBA00022719"/>
    </source>
</evidence>
<dbReference type="InterPro" id="IPR042406">
    <property type="entry name" value="VKORC1/VKORC1L1"/>
</dbReference>
<comment type="subcellular location">
    <subcellularLocation>
        <location evidence="1">Endoplasmic reticulum membrane</location>
        <topology evidence="1">Multi-pass membrane protein</topology>
    </subcellularLocation>
</comment>
<dbReference type="SMART" id="SM00756">
    <property type="entry name" value="VKc"/>
    <property type="match status" value="1"/>
</dbReference>
<keyword evidence="7 12" id="KW-1133">Transmembrane helix</keyword>
<dbReference type="EC" id="1.17.4.4" evidence="3"/>
<dbReference type="GO" id="GO:0042373">
    <property type="term" value="P:vitamin K metabolic process"/>
    <property type="evidence" value="ECO:0007669"/>
    <property type="project" value="InterPro"/>
</dbReference>
<proteinExistence type="inferred from homology"/>
<dbReference type="InterPro" id="IPR038354">
    <property type="entry name" value="VKOR_sf"/>
</dbReference>
<keyword evidence="10" id="KW-1015">Disulfide bond</keyword>
<evidence type="ECO:0000256" key="6">
    <source>
        <dbReference type="ARBA" id="ARBA00022824"/>
    </source>
</evidence>
<feature type="domain" description="Vitamin K epoxide reductase" evidence="13">
    <location>
        <begin position="2"/>
        <end position="152"/>
    </location>
</feature>
<evidence type="ECO:0000256" key="12">
    <source>
        <dbReference type="SAM" id="Phobius"/>
    </source>
</evidence>
<feature type="transmembrane region" description="Helical" evidence="12">
    <location>
        <begin position="75"/>
        <end position="93"/>
    </location>
</feature>
<feature type="transmembrane region" description="Helical" evidence="12">
    <location>
        <begin position="7"/>
        <end position="26"/>
    </location>
</feature>
<keyword evidence="8" id="KW-0560">Oxidoreductase</keyword>
<comment type="caution">
    <text evidence="14">The sequence shown here is derived from an EMBL/GenBank/DDBJ whole genome shotgun (WGS) entry which is preliminary data.</text>
</comment>
<evidence type="ECO:0000313" key="14">
    <source>
        <dbReference type="EMBL" id="CAE8689092.1"/>
    </source>
</evidence>
<keyword evidence="6" id="KW-0256">Endoplasmic reticulum</keyword>